<dbReference type="PANTHER" id="PTHR46586:SF3">
    <property type="entry name" value="ANKYRIN REPEAT-CONTAINING PROTEIN"/>
    <property type="match status" value="1"/>
</dbReference>
<dbReference type="EMBL" id="JAGDFM010000681">
    <property type="protein sequence ID" value="KAG7376499.1"/>
    <property type="molecule type" value="Genomic_DNA"/>
</dbReference>
<organism evidence="2 3">
    <name type="scientific">Phytophthora pseudosyringae</name>
    <dbReference type="NCBI Taxonomy" id="221518"/>
    <lineage>
        <taxon>Eukaryota</taxon>
        <taxon>Sar</taxon>
        <taxon>Stramenopiles</taxon>
        <taxon>Oomycota</taxon>
        <taxon>Peronosporomycetes</taxon>
        <taxon>Peronosporales</taxon>
        <taxon>Peronosporaceae</taxon>
        <taxon>Phytophthora</taxon>
    </lineage>
</organism>
<name>A0A8T1V8U2_9STRA</name>
<protein>
    <submittedName>
        <fullName evidence="2">Uncharacterized protein</fullName>
    </submittedName>
</protein>
<keyword evidence="3" id="KW-1185">Reference proteome</keyword>
<dbReference type="Proteomes" id="UP000694044">
    <property type="component" value="Unassembled WGS sequence"/>
</dbReference>
<feature type="compositionally biased region" description="Polar residues" evidence="1">
    <location>
        <begin position="13"/>
        <end position="24"/>
    </location>
</feature>
<sequence>MPATTRGRKRAQGENTMNQVSTTLASKRYKNPLRAIPTRNTGIATRSEENQRLGDDAVLLAIKTKQHKALCRLLKRPDCNLDGAWQFAAVNGFHHVVSFLLPKILTNEEYNLPDNVSDSLREAAVAAASKVHLEVVRLLLRELQSEQTDEHYGEFVFYGYEDIYPENQNGAAWAGLNAAAANGHLEVVELAAGYAEERDRVAAGERSTALKDATAAGYTEIVQFLEDCDDFNTETSGPMPTNVSTCEVTQSQAIM</sequence>
<reference evidence="2" key="1">
    <citation type="submission" date="2021-02" db="EMBL/GenBank/DDBJ databases">
        <authorList>
            <person name="Palmer J.M."/>
        </authorList>
    </citation>
    <scope>NUCLEOTIDE SEQUENCE</scope>
    <source>
        <strain evidence="2">SCRP734</strain>
    </source>
</reference>
<evidence type="ECO:0000256" key="1">
    <source>
        <dbReference type="SAM" id="MobiDB-lite"/>
    </source>
</evidence>
<feature type="region of interest" description="Disordered" evidence="1">
    <location>
        <begin position="1"/>
        <end position="24"/>
    </location>
</feature>
<dbReference type="InterPro" id="IPR052050">
    <property type="entry name" value="SecEffector_AnkRepeat"/>
</dbReference>
<feature type="compositionally biased region" description="Basic residues" evidence="1">
    <location>
        <begin position="1"/>
        <end position="10"/>
    </location>
</feature>
<comment type="caution">
    <text evidence="2">The sequence shown here is derived from an EMBL/GenBank/DDBJ whole genome shotgun (WGS) entry which is preliminary data.</text>
</comment>
<evidence type="ECO:0000313" key="2">
    <source>
        <dbReference type="EMBL" id="KAG7376499.1"/>
    </source>
</evidence>
<proteinExistence type="predicted"/>
<dbReference type="AlphaFoldDB" id="A0A8T1V8U2"/>
<gene>
    <name evidence="2" type="ORF">PHYPSEUDO_013297</name>
</gene>
<evidence type="ECO:0000313" key="3">
    <source>
        <dbReference type="Proteomes" id="UP000694044"/>
    </source>
</evidence>
<accession>A0A8T1V8U2</accession>
<dbReference type="PANTHER" id="PTHR46586">
    <property type="entry name" value="ANKYRIN REPEAT-CONTAINING PROTEIN"/>
    <property type="match status" value="1"/>
</dbReference>